<keyword evidence="5" id="KW-0964">Secreted</keyword>
<dbReference type="InterPro" id="IPR001365">
    <property type="entry name" value="A_deaminase_dom"/>
</dbReference>
<evidence type="ECO:0000256" key="6">
    <source>
        <dbReference type="ARBA" id="ARBA00022723"/>
    </source>
</evidence>
<evidence type="ECO:0000256" key="4">
    <source>
        <dbReference type="ARBA" id="ARBA00012784"/>
    </source>
</evidence>
<comment type="subcellular location">
    <subcellularLocation>
        <location evidence="2">Secreted</location>
    </subcellularLocation>
</comment>
<organism evidence="11 12">
    <name type="scientific">Ajellomyces capsulatus</name>
    <name type="common">Darling's disease fungus</name>
    <name type="synonym">Histoplasma capsulatum</name>
    <dbReference type="NCBI Taxonomy" id="5037"/>
    <lineage>
        <taxon>Eukaryota</taxon>
        <taxon>Fungi</taxon>
        <taxon>Dikarya</taxon>
        <taxon>Ascomycota</taxon>
        <taxon>Pezizomycotina</taxon>
        <taxon>Eurotiomycetes</taxon>
        <taxon>Eurotiomycetidae</taxon>
        <taxon>Onygenales</taxon>
        <taxon>Ajellomycetaceae</taxon>
        <taxon>Histoplasma</taxon>
    </lineage>
</organism>
<dbReference type="EC" id="3.5.4.4" evidence="4"/>
<sequence length="596" mass="68224">MDNEHRREKRRRRIGNLQHIEDLTPRKIKKKMVKFRWALASFSNQEKSQSDNQSATGSSTSIAQSLIARYNKARDKLWKQELELAFDADAVDKAPKIENDAASVVQAIRDEERSRYLKAGASDHFLANVDLINRGSDLMRVARKLPKGAHLHCHFNTVLHPSFLVAQARNVKCMFIRSTRSLNVHDNLNDAAITFSVLQDSTEGADIFDPNYEPLAWMRYSKFLEDFPGGREQAEEWLVKKLLISLEDAHAIDQNLEEVWDLFNRRTQMMKGLFNYESAFRNYIGKAIHSFVEDNIMYAEVRPNFFDKYIVSDDGERQLDHRSWMQIIRDEVNATIKQLDAGGNGASRFKGLKVIYCAPRSIKSEEMTWCLDDCISLKQEFPELICGFDMVGCEGRGNQIRDYLPLLLQFRATCTNLGLDIPFIFHAGETLESQGPTDNNLYDAILLDSKRIGHGFAIPQHPLLMQMCRERGIALEICPISNEILHLCPSMKNHVLPILLANAVPCTINSDNPAYFSSSLSHDFYQTILHIDSITLHGCRILAEWSIEHSCMDPKQQADAFNTWEADWTAFCQWIVLEFGPKYLKSPIAEKANNRN</sequence>
<evidence type="ECO:0000256" key="1">
    <source>
        <dbReference type="ARBA" id="ARBA00001947"/>
    </source>
</evidence>
<dbReference type="GO" id="GO:0046872">
    <property type="term" value="F:metal ion binding"/>
    <property type="evidence" value="ECO:0007669"/>
    <property type="project" value="UniProtKB-KW"/>
</dbReference>
<keyword evidence="6" id="KW-0479">Metal-binding</keyword>
<evidence type="ECO:0000313" key="11">
    <source>
        <dbReference type="EMBL" id="KAG5305265.1"/>
    </source>
</evidence>
<dbReference type="FunFam" id="3.20.20.140:FF:000017">
    <property type="entry name" value="Adenosine deaminase 2"/>
    <property type="match status" value="1"/>
</dbReference>
<evidence type="ECO:0000313" key="12">
    <source>
        <dbReference type="Proteomes" id="UP000670092"/>
    </source>
</evidence>
<evidence type="ECO:0000256" key="2">
    <source>
        <dbReference type="ARBA" id="ARBA00004613"/>
    </source>
</evidence>
<dbReference type="PANTHER" id="PTHR11409:SF37">
    <property type="entry name" value="ADENOSINE DEAMINASE DOMAIN-CONTAINING PROTEIN"/>
    <property type="match status" value="1"/>
</dbReference>
<gene>
    <name evidence="11" type="ORF">I7I52_03866</name>
</gene>
<dbReference type="GO" id="GO:0046103">
    <property type="term" value="P:inosine biosynthetic process"/>
    <property type="evidence" value="ECO:0007669"/>
    <property type="project" value="TreeGrafter"/>
</dbReference>
<dbReference type="VEuPathDB" id="FungiDB:I7I52_03866"/>
<dbReference type="AlphaFoldDB" id="A0A8H7ZCI2"/>
<dbReference type="PANTHER" id="PTHR11409">
    <property type="entry name" value="ADENOSINE DEAMINASE"/>
    <property type="match status" value="1"/>
</dbReference>
<dbReference type="EMBL" id="JAEVHI010000001">
    <property type="protein sequence ID" value="KAG5305265.1"/>
    <property type="molecule type" value="Genomic_DNA"/>
</dbReference>
<dbReference type="Pfam" id="PF00962">
    <property type="entry name" value="A_deaminase"/>
    <property type="match status" value="1"/>
</dbReference>
<accession>A0A8H7ZCI2</accession>
<evidence type="ECO:0000256" key="9">
    <source>
        <dbReference type="ARBA" id="ARBA00047764"/>
    </source>
</evidence>
<evidence type="ECO:0000256" key="7">
    <source>
        <dbReference type="ARBA" id="ARBA00022729"/>
    </source>
</evidence>
<dbReference type="Proteomes" id="UP000670092">
    <property type="component" value="Unassembled WGS sequence"/>
</dbReference>
<comment type="cofactor">
    <cofactor evidence="1">
        <name>Zn(2+)</name>
        <dbReference type="ChEBI" id="CHEBI:29105"/>
    </cofactor>
</comment>
<evidence type="ECO:0000256" key="8">
    <source>
        <dbReference type="ARBA" id="ARBA00022801"/>
    </source>
</evidence>
<dbReference type="GO" id="GO:0005576">
    <property type="term" value="C:extracellular region"/>
    <property type="evidence" value="ECO:0007669"/>
    <property type="project" value="UniProtKB-SubCell"/>
</dbReference>
<keyword evidence="7" id="KW-0732">Signal</keyword>
<evidence type="ECO:0000259" key="10">
    <source>
        <dbReference type="Pfam" id="PF00962"/>
    </source>
</evidence>
<dbReference type="GO" id="GO:0006154">
    <property type="term" value="P:adenosine catabolic process"/>
    <property type="evidence" value="ECO:0007669"/>
    <property type="project" value="TreeGrafter"/>
</dbReference>
<dbReference type="InterPro" id="IPR006330">
    <property type="entry name" value="Ado/ade_deaminase"/>
</dbReference>
<protein>
    <recommendedName>
        <fullName evidence="4">adenosine deaminase</fullName>
        <ecNumber evidence="4">3.5.4.4</ecNumber>
    </recommendedName>
</protein>
<comment type="caution">
    <text evidence="11">The sequence shown here is derived from an EMBL/GenBank/DDBJ whole genome shotgun (WGS) entry which is preliminary data.</text>
</comment>
<name>A0A8H7ZCI2_AJECA</name>
<evidence type="ECO:0000256" key="5">
    <source>
        <dbReference type="ARBA" id="ARBA00022525"/>
    </source>
</evidence>
<proteinExistence type="inferred from homology"/>
<dbReference type="GO" id="GO:0004000">
    <property type="term" value="F:adenosine deaminase activity"/>
    <property type="evidence" value="ECO:0007669"/>
    <property type="project" value="TreeGrafter"/>
</dbReference>
<feature type="domain" description="Adenosine deaminase" evidence="10">
    <location>
        <begin position="260"/>
        <end position="557"/>
    </location>
</feature>
<evidence type="ECO:0000256" key="3">
    <source>
        <dbReference type="ARBA" id="ARBA00006083"/>
    </source>
</evidence>
<dbReference type="SUPFAM" id="SSF51556">
    <property type="entry name" value="Metallo-dependent hydrolases"/>
    <property type="match status" value="1"/>
</dbReference>
<dbReference type="InterPro" id="IPR032466">
    <property type="entry name" value="Metal_Hydrolase"/>
</dbReference>
<dbReference type="Gene3D" id="3.20.20.140">
    <property type="entry name" value="Metal-dependent hydrolases"/>
    <property type="match status" value="1"/>
</dbReference>
<comment type="similarity">
    <text evidence="3">Belongs to the metallo-dependent hydrolases superfamily. Adenosine and AMP deaminases family. ADGF subfamily.</text>
</comment>
<dbReference type="OrthoDB" id="7202371at2759"/>
<comment type="catalytic activity">
    <reaction evidence="9">
        <text>adenosine + H2O + H(+) = inosine + NH4(+)</text>
        <dbReference type="Rhea" id="RHEA:24408"/>
        <dbReference type="ChEBI" id="CHEBI:15377"/>
        <dbReference type="ChEBI" id="CHEBI:15378"/>
        <dbReference type="ChEBI" id="CHEBI:16335"/>
        <dbReference type="ChEBI" id="CHEBI:17596"/>
        <dbReference type="ChEBI" id="CHEBI:28938"/>
        <dbReference type="EC" id="3.5.4.4"/>
    </reaction>
</comment>
<reference evidence="11 12" key="1">
    <citation type="submission" date="2021-01" db="EMBL/GenBank/DDBJ databases">
        <title>Chromosome-level genome assembly of a human fungal pathogen reveals clustering of transcriptionally co-regulated genes.</title>
        <authorList>
            <person name="Voorhies M."/>
            <person name="Cohen S."/>
            <person name="Shea T.P."/>
            <person name="Petrus S."/>
            <person name="Munoz J.F."/>
            <person name="Poplawski S."/>
            <person name="Goldman W.E."/>
            <person name="Michael T."/>
            <person name="Cuomo C.A."/>
            <person name="Sil A."/>
            <person name="Beyhan S."/>
        </authorList>
    </citation>
    <scope>NUCLEOTIDE SEQUENCE [LARGE SCALE GENOMIC DNA]</scope>
    <source>
        <strain evidence="11 12">G184AR</strain>
    </source>
</reference>
<keyword evidence="8" id="KW-0378">Hydrolase</keyword>